<organism evidence="4 5">
    <name type="scientific">Undibacterium baiyunense</name>
    <dbReference type="NCBI Taxonomy" id="2828731"/>
    <lineage>
        <taxon>Bacteria</taxon>
        <taxon>Pseudomonadati</taxon>
        <taxon>Pseudomonadota</taxon>
        <taxon>Betaproteobacteria</taxon>
        <taxon>Burkholderiales</taxon>
        <taxon>Oxalobacteraceae</taxon>
        <taxon>Undibacterium</taxon>
    </lineage>
</organism>
<evidence type="ECO:0000313" key="5">
    <source>
        <dbReference type="Proteomes" id="UP000680158"/>
    </source>
</evidence>
<gene>
    <name evidence="4" type="ORF">KDM92_14035</name>
</gene>
<comment type="caution">
    <text evidence="4">The sequence shown here is derived from an EMBL/GenBank/DDBJ whole genome shotgun (WGS) entry which is preliminary data.</text>
</comment>
<sequence>MNQLPPPISHKVQPTALNARTVSRLLEIEFDDGKRFELPFELMRVYSPSAEVRGHGEGQEVLQIGKRLVSITGIEPVGNYAIKPIFTDDHSTGIFTWEYLYWLGTHQSVLWQDYLARLQAAGFAGETGRDALPAPKTGPKCGS</sequence>
<evidence type="ECO:0000256" key="2">
    <source>
        <dbReference type="ARBA" id="ARBA00023004"/>
    </source>
</evidence>
<dbReference type="Gene3D" id="3.30.2020.30">
    <property type="match status" value="1"/>
</dbReference>
<keyword evidence="2" id="KW-0408">Iron</keyword>
<dbReference type="AlphaFoldDB" id="A0A941DHJ7"/>
<keyword evidence="1" id="KW-0479">Metal-binding</keyword>
<evidence type="ECO:0000313" key="4">
    <source>
        <dbReference type="EMBL" id="MBR7747705.1"/>
    </source>
</evidence>
<dbReference type="PANTHER" id="PTHR35303:SF5">
    <property type="entry name" value="OS02G0197800 PROTEIN"/>
    <property type="match status" value="1"/>
</dbReference>
<dbReference type="RefSeq" id="WP_212685078.1">
    <property type="nucleotide sequence ID" value="NZ_JAGSPM010000008.1"/>
</dbReference>
<proteinExistence type="predicted"/>
<protein>
    <submittedName>
        <fullName evidence="4">DUF971 domain-containing protein</fullName>
    </submittedName>
</protein>
<evidence type="ECO:0000256" key="1">
    <source>
        <dbReference type="ARBA" id="ARBA00022723"/>
    </source>
</evidence>
<evidence type="ECO:0000259" key="3">
    <source>
        <dbReference type="Pfam" id="PF06155"/>
    </source>
</evidence>
<dbReference type="Pfam" id="PF06155">
    <property type="entry name" value="GBBH-like_N"/>
    <property type="match status" value="1"/>
</dbReference>
<dbReference type="GO" id="GO:0046872">
    <property type="term" value="F:metal ion binding"/>
    <property type="evidence" value="ECO:0007669"/>
    <property type="project" value="UniProtKB-KW"/>
</dbReference>
<keyword evidence="5" id="KW-1185">Reference proteome</keyword>
<dbReference type="Proteomes" id="UP000680158">
    <property type="component" value="Unassembled WGS sequence"/>
</dbReference>
<accession>A0A941DHJ7</accession>
<dbReference type="PANTHER" id="PTHR35303">
    <property type="entry name" value="OS02G0197800 PROTEIN"/>
    <property type="match status" value="1"/>
</dbReference>
<name>A0A941DHJ7_9BURK</name>
<reference evidence="4 5" key="1">
    <citation type="submission" date="2021-04" db="EMBL/GenBank/DDBJ databases">
        <title>novel species isolated from subtropical streams in China.</title>
        <authorList>
            <person name="Lu H."/>
        </authorList>
    </citation>
    <scope>NUCLEOTIDE SEQUENCE [LARGE SCALE GENOMIC DNA]</scope>
    <source>
        <strain evidence="4 5">BYS107W</strain>
    </source>
</reference>
<dbReference type="InterPro" id="IPR010376">
    <property type="entry name" value="GBBH-like_N"/>
</dbReference>
<dbReference type="EMBL" id="JAGSPM010000008">
    <property type="protein sequence ID" value="MBR7747705.1"/>
    <property type="molecule type" value="Genomic_DNA"/>
</dbReference>
<dbReference type="InterPro" id="IPR038492">
    <property type="entry name" value="GBBH-like_N_sf"/>
</dbReference>
<feature type="domain" description="Gamma-butyrobetaine hydroxylase-like N-terminal" evidence="3">
    <location>
        <begin position="20"/>
        <end position="101"/>
    </location>
</feature>